<evidence type="ECO:0000313" key="3">
    <source>
        <dbReference type="Proteomes" id="UP000285258"/>
    </source>
</evidence>
<evidence type="ECO:0000313" key="2">
    <source>
        <dbReference type="EMBL" id="ROT89067.1"/>
    </source>
</evidence>
<dbReference type="Pfam" id="PF04221">
    <property type="entry name" value="RelB"/>
    <property type="match status" value="1"/>
</dbReference>
<dbReference type="AlphaFoldDB" id="A0A423UIU4"/>
<reference evidence="2" key="2">
    <citation type="journal article" date="2019" name="Int. J. Syst. Evol. Microbiol.">
        <title>Gordonibacter faecihominis is a later heterotypic synonym of Gordonibacter urolithinfaciens.</title>
        <authorList>
            <person name="Danylec N."/>
            <person name="Stoll D.A."/>
            <person name="Huch M."/>
        </authorList>
    </citation>
    <scope>NUCLEOTIDE SEQUENCE</scope>
    <source>
        <strain evidence="2">DSM 27213</strain>
    </source>
</reference>
<dbReference type="InterPro" id="IPR007337">
    <property type="entry name" value="RelB/DinJ"/>
</dbReference>
<organism evidence="2 3">
    <name type="scientific">Gordonibacter urolithinfaciens</name>
    <dbReference type="NCBI Taxonomy" id="1335613"/>
    <lineage>
        <taxon>Bacteria</taxon>
        <taxon>Bacillati</taxon>
        <taxon>Actinomycetota</taxon>
        <taxon>Coriobacteriia</taxon>
        <taxon>Eggerthellales</taxon>
        <taxon>Eggerthellaceae</taxon>
        <taxon>Gordonibacter</taxon>
    </lineage>
</organism>
<dbReference type="Gene3D" id="1.10.1220.10">
    <property type="entry name" value="Met repressor-like"/>
    <property type="match status" value="1"/>
</dbReference>
<dbReference type="EMBL" id="QIBW01000012">
    <property type="protein sequence ID" value="ROT89067.1"/>
    <property type="molecule type" value="Genomic_DNA"/>
</dbReference>
<dbReference type="EMBL" id="WKZA01000058">
    <property type="protein sequence ID" value="MSA95584.1"/>
    <property type="molecule type" value="Genomic_DNA"/>
</dbReference>
<gene>
    <name evidence="2" type="ORF">DMP12_10330</name>
    <name evidence="1" type="ORF">GKG38_11065</name>
</gene>
<reference evidence="1 4" key="4">
    <citation type="journal article" date="2019" name="Nat. Med.">
        <title>A library of human gut bacterial isolates paired with longitudinal multiomics data enables mechanistic microbiome research.</title>
        <authorList>
            <person name="Poyet M."/>
            <person name="Groussin M."/>
            <person name="Gibbons S.M."/>
            <person name="Avila-Pacheco J."/>
            <person name="Jiang X."/>
            <person name="Kearney S.M."/>
            <person name="Perrotta A.R."/>
            <person name="Berdy B."/>
            <person name="Zhao S."/>
            <person name="Lieberman T.D."/>
            <person name="Swanson P.K."/>
            <person name="Smith M."/>
            <person name="Roesemann S."/>
            <person name="Alexander J.E."/>
            <person name="Rich S.A."/>
            <person name="Livny J."/>
            <person name="Vlamakis H."/>
            <person name="Clish C."/>
            <person name="Bullock K."/>
            <person name="Deik A."/>
            <person name="Scott J."/>
            <person name="Pierce K.A."/>
            <person name="Xavier R.J."/>
            <person name="Alm E.J."/>
        </authorList>
    </citation>
    <scope>NUCLEOTIDE SEQUENCE [LARGE SCALE GENOMIC DNA]</scope>
    <source>
        <strain evidence="1 4">BIOML-A1</strain>
    </source>
</reference>
<dbReference type="GO" id="GO:0006355">
    <property type="term" value="P:regulation of DNA-templated transcription"/>
    <property type="evidence" value="ECO:0007669"/>
    <property type="project" value="InterPro"/>
</dbReference>
<comment type="caution">
    <text evidence="2">The sequence shown here is derived from an EMBL/GenBank/DDBJ whole genome shotgun (WGS) entry which is preliminary data.</text>
</comment>
<dbReference type="InterPro" id="IPR013321">
    <property type="entry name" value="Arc_rbn_hlx_hlx"/>
</dbReference>
<reference evidence="2" key="3">
    <citation type="journal article" date="2019" name="Microbiol. Resour. Announc.">
        <title>Draft Genome Sequences of Type Strains of Gordonibacter faecihominis, Paraeggerthella hongkongensis, Parvibacter caecicola,Slackia equolifaciens, Slackia faecicanis, and Slackia isoflavoniconvertens.</title>
        <authorList>
            <person name="Danylec N."/>
            <person name="Stoll D.A."/>
            <person name="Dotsch A."/>
            <person name="Huch M."/>
        </authorList>
    </citation>
    <scope>NUCLEOTIDE SEQUENCE</scope>
    <source>
        <strain evidence="2">DSM 27213</strain>
    </source>
</reference>
<accession>A0A423UIU4</accession>
<evidence type="ECO:0000313" key="1">
    <source>
        <dbReference type="EMBL" id="MSA95584.1"/>
    </source>
</evidence>
<dbReference type="Proteomes" id="UP000462865">
    <property type="component" value="Unassembled WGS sequence"/>
</dbReference>
<sequence length="106" mass="12212">MADAMVTARMSSEKKEAGNRILEQMGTNASQAVNRLYDYVIEKRELPFFDREERRHYTQEEIAEAIAWVDGLSQKRTTGRFSDMTVKEAKRERLIAKGLMQPGGDR</sequence>
<proteinExistence type="predicted"/>
<dbReference type="Proteomes" id="UP000285258">
    <property type="component" value="Unassembled WGS sequence"/>
</dbReference>
<dbReference type="RefSeq" id="WP_096227281.1">
    <property type="nucleotide sequence ID" value="NZ_CP168029.1"/>
</dbReference>
<protein>
    <submittedName>
        <fullName evidence="2">RelB/DinJ family addiction module antitoxin</fullName>
    </submittedName>
</protein>
<evidence type="ECO:0000313" key="4">
    <source>
        <dbReference type="Proteomes" id="UP000462865"/>
    </source>
</evidence>
<reference evidence="3" key="1">
    <citation type="submission" date="2018-05" db="EMBL/GenBank/DDBJ databases">
        <title>Genome Sequencing of selected type strains of the family Eggerthellaceae.</title>
        <authorList>
            <person name="Danylec N."/>
            <person name="Stoll D.A."/>
            <person name="Doetsch A."/>
            <person name="Huch M."/>
        </authorList>
    </citation>
    <scope>NUCLEOTIDE SEQUENCE [LARGE SCALE GENOMIC DNA]</scope>
    <source>
        <strain evidence="3">DSM 27213</strain>
    </source>
</reference>
<name>A0A423UIU4_9ACTN</name>